<comment type="similarity">
    <text evidence="1">Belongs to the sigma-70 factor family. ECF subfamily.</text>
</comment>
<evidence type="ECO:0000313" key="10">
    <source>
        <dbReference type="EMBL" id="AWT52692.1"/>
    </source>
</evidence>
<evidence type="ECO:0000256" key="6">
    <source>
        <dbReference type="ARBA" id="ARBA00023163"/>
    </source>
</evidence>
<dbReference type="InterPro" id="IPR007627">
    <property type="entry name" value="RNA_pol_sigma70_r2"/>
</dbReference>
<evidence type="ECO:0000256" key="2">
    <source>
        <dbReference type="ARBA" id="ARBA00011344"/>
    </source>
</evidence>
<dbReference type="InterPro" id="IPR014284">
    <property type="entry name" value="RNA_pol_sigma-70_dom"/>
</dbReference>
<evidence type="ECO:0000259" key="7">
    <source>
        <dbReference type="Pfam" id="PF04542"/>
    </source>
</evidence>
<dbReference type="Proteomes" id="UP000011200">
    <property type="component" value="Chromosome"/>
</dbReference>
<dbReference type="RefSeq" id="WP_003893091.1">
    <property type="nucleotide sequence ID" value="NZ_CP027541.1"/>
</dbReference>
<proteinExistence type="inferred from homology"/>
<dbReference type="SUPFAM" id="SSF88659">
    <property type="entry name" value="Sigma3 and sigma4 domains of RNA polymerase sigma factors"/>
    <property type="match status" value="1"/>
</dbReference>
<feature type="domain" description="RNA polymerase sigma factor 70 region 4 type 2" evidence="8">
    <location>
        <begin position="122"/>
        <end position="171"/>
    </location>
</feature>
<evidence type="ECO:0000256" key="1">
    <source>
        <dbReference type="ARBA" id="ARBA00010641"/>
    </source>
</evidence>
<name>A0A2U9PLR5_MYCSE</name>
<reference evidence="11" key="2">
    <citation type="submission" date="2018-03" db="EMBL/GenBank/DDBJ databases">
        <authorList>
            <person name="Derbyshire K."/>
            <person name="Gray T.A."/>
            <person name="Champion M."/>
        </authorList>
    </citation>
    <scope>NUCLEOTIDE SEQUENCE [LARGE SCALE GENOMIC DNA]</scope>
    <source>
        <strain evidence="11">MKD8</strain>
    </source>
</reference>
<dbReference type="InterPro" id="IPR014303">
    <property type="entry name" value="RNA_pol_sigma-70_ECF"/>
</dbReference>
<evidence type="ECO:0000259" key="8">
    <source>
        <dbReference type="Pfam" id="PF08281"/>
    </source>
</evidence>
<evidence type="ECO:0000256" key="4">
    <source>
        <dbReference type="ARBA" id="ARBA00023082"/>
    </source>
</evidence>
<feature type="domain" description="SnoaL-like" evidence="9">
    <location>
        <begin position="189"/>
        <end position="265"/>
    </location>
</feature>
<dbReference type="Gene3D" id="1.10.1740.10">
    <property type="match status" value="1"/>
</dbReference>
<dbReference type="Pfam" id="PF04542">
    <property type="entry name" value="Sigma70_r2"/>
    <property type="match status" value="1"/>
</dbReference>
<dbReference type="InterPro" id="IPR032710">
    <property type="entry name" value="NTF2-like_dom_sf"/>
</dbReference>
<dbReference type="Gene3D" id="3.10.450.50">
    <property type="match status" value="1"/>
</dbReference>
<dbReference type="Gene3D" id="1.10.10.10">
    <property type="entry name" value="Winged helix-like DNA-binding domain superfamily/Winged helix DNA-binding domain"/>
    <property type="match status" value="1"/>
</dbReference>
<gene>
    <name evidence="10" type="ORF">D806_017080</name>
</gene>
<dbReference type="EMBL" id="CP027541">
    <property type="protein sequence ID" value="AWT52692.1"/>
    <property type="molecule type" value="Genomic_DNA"/>
</dbReference>
<keyword evidence="3" id="KW-0805">Transcription regulation</keyword>
<dbReference type="Pfam" id="PF08281">
    <property type="entry name" value="Sigma70_r4_2"/>
    <property type="match status" value="1"/>
</dbReference>
<dbReference type="Pfam" id="PF12680">
    <property type="entry name" value="SnoaL_2"/>
    <property type="match status" value="1"/>
</dbReference>
<dbReference type="GO" id="GO:0006352">
    <property type="term" value="P:DNA-templated transcription initiation"/>
    <property type="evidence" value="ECO:0007669"/>
    <property type="project" value="InterPro"/>
</dbReference>
<reference evidence="10 11" key="1">
    <citation type="journal article" date="2013" name="Genome Announc.">
        <title>Draft genome sequence of MKD8, a conjugal recipient Mycobacterium smegmatis strain.</title>
        <authorList>
            <person name="Gray T.A."/>
            <person name="Palumbo M.J."/>
            <person name="Derbyshire K.M."/>
        </authorList>
    </citation>
    <scope>NUCLEOTIDE SEQUENCE [LARGE SCALE GENOMIC DNA]</scope>
    <source>
        <strain evidence="10 11">MKD8</strain>
    </source>
</reference>
<dbReference type="AlphaFoldDB" id="A0A2U9PLR5"/>
<evidence type="ECO:0000259" key="9">
    <source>
        <dbReference type="Pfam" id="PF12680"/>
    </source>
</evidence>
<dbReference type="SUPFAM" id="SSF54427">
    <property type="entry name" value="NTF2-like"/>
    <property type="match status" value="1"/>
</dbReference>
<dbReference type="InterPro" id="IPR013249">
    <property type="entry name" value="RNA_pol_sigma70_r4_t2"/>
</dbReference>
<dbReference type="InterPro" id="IPR052704">
    <property type="entry name" value="ECF_Sigma-70_Domain"/>
</dbReference>
<protein>
    <submittedName>
        <fullName evidence="10">ECF-family protein RNA polymerase sigma factor</fullName>
    </submittedName>
</protein>
<keyword evidence="4" id="KW-0731">Sigma factor</keyword>
<keyword evidence="6" id="KW-0804">Transcription</keyword>
<organism evidence="10 11">
    <name type="scientific">Mycolicibacterium smegmatis (strain MKD8)</name>
    <name type="common">Mycobacterium smegmatis</name>
    <dbReference type="NCBI Taxonomy" id="1214915"/>
    <lineage>
        <taxon>Bacteria</taxon>
        <taxon>Bacillati</taxon>
        <taxon>Actinomycetota</taxon>
        <taxon>Actinomycetes</taxon>
        <taxon>Mycobacteriales</taxon>
        <taxon>Mycobacteriaceae</taxon>
        <taxon>Mycolicibacterium</taxon>
    </lineage>
</organism>
<sequence>MDPASSSASDPAWTDLSEAEAVFTRVRPRLFGVAYRMTGTVAEAEDAVQEAWLRWQDTDRAAVTDPVPFLMTVVTRICLNVLQSARARHETYIGPWLPEPVDTTADPALGAERGAALELATLMLLERLAPPERAAYILREAFDYPYEQIAETVGVSVPNARQLVSRARRRLTTRRAAPVATAEQDRLLRAFVTAARSGDLDALEEILAEDVVSHTDGNGARNAAQIPVVGRTTVAKFVRAFRNRLWPGASLRWITANGHSAVLVVHDDSPAAFLTVAASADGIHRLLWVLAPEKLAGIAQAQGR</sequence>
<dbReference type="InterPro" id="IPR036388">
    <property type="entry name" value="WH-like_DNA-bd_sf"/>
</dbReference>
<evidence type="ECO:0000313" key="11">
    <source>
        <dbReference type="Proteomes" id="UP000011200"/>
    </source>
</evidence>
<dbReference type="GO" id="GO:0003677">
    <property type="term" value="F:DNA binding"/>
    <property type="evidence" value="ECO:0007669"/>
    <property type="project" value="UniProtKB-KW"/>
</dbReference>
<dbReference type="NCBIfam" id="TIGR02937">
    <property type="entry name" value="sigma70-ECF"/>
    <property type="match status" value="1"/>
</dbReference>
<dbReference type="NCBIfam" id="TIGR02957">
    <property type="entry name" value="SigX4"/>
    <property type="match status" value="1"/>
</dbReference>
<comment type="subunit">
    <text evidence="2">Interacts transiently with the RNA polymerase catalytic core formed by RpoA, RpoB, RpoC and RpoZ (2 alpha, 1 beta, 1 beta' and 1 omega subunit) to form the RNA polymerase holoenzyme that can initiate transcription.</text>
</comment>
<dbReference type="PANTHER" id="PTHR30173">
    <property type="entry name" value="SIGMA 19 FACTOR"/>
    <property type="match status" value="1"/>
</dbReference>
<evidence type="ECO:0000256" key="3">
    <source>
        <dbReference type="ARBA" id="ARBA00023015"/>
    </source>
</evidence>
<dbReference type="InterPro" id="IPR037401">
    <property type="entry name" value="SnoaL-like"/>
</dbReference>
<keyword evidence="5" id="KW-0238">DNA-binding</keyword>
<dbReference type="InterPro" id="IPR013325">
    <property type="entry name" value="RNA_pol_sigma_r2"/>
</dbReference>
<dbReference type="SUPFAM" id="SSF88946">
    <property type="entry name" value="Sigma2 domain of RNA polymerase sigma factors"/>
    <property type="match status" value="1"/>
</dbReference>
<accession>A0A2U9PLR5</accession>
<dbReference type="InterPro" id="IPR013324">
    <property type="entry name" value="RNA_pol_sigma_r3/r4-like"/>
</dbReference>
<evidence type="ECO:0000256" key="5">
    <source>
        <dbReference type="ARBA" id="ARBA00023125"/>
    </source>
</evidence>
<dbReference type="NCBIfam" id="NF007214">
    <property type="entry name" value="PRK09636.1"/>
    <property type="match status" value="1"/>
</dbReference>
<dbReference type="GO" id="GO:0016987">
    <property type="term" value="F:sigma factor activity"/>
    <property type="evidence" value="ECO:0007669"/>
    <property type="project" value="UniProtKB-KW"/>
</dbReference>
<feature type="domain" description="RNA polymerase sigma-70 region 2" evidence="7">
    <location>
        <begin position="23"/>
        <end position="86"/>
    </location>
</feature>
<dbReference type="PANTHER" id="PTHR30173:SF36">
    <property type="entry name" value="ECF RNA POLYMERASE SIGMA FACTOR SIGJ"/>
    <property type="match status" value="1"/>
</dbReference>